<keyword evidence="1" id="KW-0732">Signal</keyword>
<evidence type="ECO:0000313" key="3">
    <source>
        <dbReference type="EMBL" id="PZX61920.1"/>
    </source>
</evidence>
<accession>A0A2W7RTN4</accession>
<proteinExistence type="predicted"/>
<evidence type="ECO:0000259" key="2">
    <source>
        <dbReference type="Pfam" id="PF10988"/>
    </source>
</evidence>
<dbReference type="AlphaFoldDB" id="A0A2W7RTN4"/>
<dbReference type="RefSeq" id="WP_111296112.1">
    <property type="nucleotide sequence ID" value="NZ_QKZV01000006.1"/>
</dbReference>
<keyword evidence="4" id="KW-1185">Reference proteome</keyword>
<feature type="domain" description="Putative auto-transporter adhesin head GIN" evidence="2">
    <location>
        <begin position="38"/>
        <end position="224"/>
    </location>
</feature>
<dbReference type="OrthoDB" id="877489at2"/>
<evidence type="ECO:0000256" key="1">
    <source>
        <dbReference type="SAM" id="SignalP"/>
    </source>
</evidence>
<comment type="caution">
    <text evidence="3">The sequence shown here is derived from an EMBL/GenBank/DDBJ whole genome shotgun (WGS) entry which is preliminary data.</text>
</comment>
<name>A0A2W7RTN4_9BACT</name>
<dbReference type="Gene3D" id="2.160.20.120">
    <property type="match status" value="1"/>
</dbReference>
<feature type="chain" id="PRO_5015975066" evidence="1">
    <location>
        <begin position="20"/>
        <end position="242"/>
    </location>
</feature>
<dbReference type="Proteomes" id="UP000249720">
    <property type="component" value="Unassembled WGS sequence"/>
</dbReference>
<reference evidence="3 4" key="1">
    <citation type="submission" date="2018-06" db="EMBL/GenBank/DDBJ databases">
        <title>Genomic Encyclopedia of Archaeal and Bacterial Type Strains, Phase II (KMG-II): from individual species to whole genera.</title>
        <authorList>
            <person name="Goeker M."/>
        </authorList>
    </citation>
    <scope>NUCLEOTIDE SEQUENCE [LARGE SCALE GENOMIC DNA]</scope>
    <source>
        <strain evidence="3 4">DSM 23241</strain>
    </source>
</reference>
<dbReference type="InterPro" id="IPR021255">
    <property type="entry name" value="DUF2807"/>
</dbReference>
<protein>
    <submittedName>
        <fullName evidence="3">Putative autotransporter adhesin-like protein</fullName>
    </submittedName>
</protein>
<evidence type="ECO:0000313" key="4">
    <source>
        <dbReference type="Proteomes" id="UP000249720"/>
    </source>
</evidence>
<sequence length="242" mass="25507">MKKLIISLFSIFTIALVNAQEVKNLVYDANAEVRKVGDFTGIDVSGAITVYLSQGNTNAVAISAEGGDKSKVITQVKNGVLHIYTESGFWNKWNWTDKKIKAYVTLANLNKIVLSGASSLNVVDAVKSNQLKLTATGASVVKGGFNVGELNIDLSGASNATLKGQVNNLKIEVSGASVLKGYDLTASNCEASASGASNIRVNVEKAFTKLEASGASTIRYKGNPVIQNIESSGASSIKKEDK</sequence>
<organism evidence="3 4">
    <name type="scientific">Hydrotalea sandarakina</name>
    <dbReference type="NCBI Taxonomy" id="1004304"/>
    <lineage>
        <taxon>Bacteria</taxon>
        <taxon>Pseudomonadati</taxon>
        <taxon>Bacteroidota</taxon>
        <taxon>Chitinophagia</taxon>
        <taxon>Chitinophagales</taxon>
        <taxon>Chitinophagaceae</taxon>
        <taxon>Hydrotalea</taxon>
    </lineage>
</organism>
<dbReference type="Pfam" id="PF10988">
    <property type="entry name" value="DUF2807"/>
    <property type="match status" value="1"/>
</dbReference>
<gene>
    <name evidence="3" type="ORF">LX80_02083</name>
</gene>
<dbReference type="EMBL" id="QKZV01000006">
    <property type="protein sequence ID" value="PZX61920.1"/>
    <property type="molecule type" value="Genomic_DNA"/>
</dbReference>
<feature type="signal peptide" evidence="1">
    <location>
        <begin position="1"/>
        <end position="19"/>
    </location>
</feature>